<feature type="non-terminal residue" evidence="1">
    <location>
        <position position="66"/>
    </location>
</feature>
<organism evidence="1">
    <name type="scientific">Tanacetum cinerariifolium</name>
    <name type="common">Dalmatian daisy</name>
    <name type="synonym">Chrysanthemum cinerariifolium</name>
    <dbReference type="NCBI Taxonomy" id="118510"/>
    <lineage>
        <taxon>Eukaryota</taxon>
        <taxon>Viridiplantae</taxon>
        <taxon>Streptophyta</taxon>
        <taxon>Embryophyta</taxon>
        <taxon>Tracheophyta</taxon>
        <taxon>Spermatophyta</taxon>
        <taxon>Magnoliopsida</taxon>
        <taxon>eudicotyledons</taxon>
        <taxon>Gunneridae</taxon>
        <taxon>Pentapetalae</taxon>
        <taxon>asterids</taxon>
        <taxon>campanulids</taxon>
        <taxon>Asterales</taxon>
        <taxon>Asteraceae</taxon>
        <taxon>Asteroideae</taxon>
        <taxon>Anthemideae</taxon>
        <taxon>Anthemidinae</taxon>
        <taxon>Tanacetum</taxon>
    </lineage>
</organism>
<dbReference type="EMBL" id="BKCJ011201999">
    <property type="protein sequence ID" value="GFD03011.1"/>
    <property type="molecule type" value="Genomic_DNA"/>
</dbReference>
<reference evidence="1" key="1">
    <citation type="journal article" date="2019" name="Sci. Rep.">
        <title>Draft genome of Tanacetum cinerariifolium, the natural source of mosquito coil.</title>
        <authorList>
            <person name="Yamashiro T."/>
            <person name="Shiraishi A."/>
            <person name="Satake H."/>
            <person name="Nakayama K."/>
        </authorList>
    </citation>
    <scope>NUCLEOTIDE SEQUENCE</scope>
</reference>
<accession>A0A699T1I6</accession>
<name>A0A699T1I6_TANCI</name>
<gene>
    <name evidence="1" type="ORF">Tci_874980</name>
</gene>
<dbReference type="AlphaFoldDB" id="A0A699T1I6"/>
<protein>
    <submittedName>
        <fullName evidence="1">Putative ribonuclease H-like domain-containing protein</fullName>
    </submittedName>
</protein>
<comment type="caution">
    <text evidence="1">The sequence shown here is derived from an EMBL/GenBank/DDBJ whole genome shotgun (WGS) entry which is preliminary data.</text>
</comment>
<proteinExistence type="predicted"/>
<evidence type="ECO:0000313" key="1">
    <source>
        <dbReference type="EMBL" id="GFD03011.1"/>
    </source>
</evidence>
<sequence length="66" mass="7694">MDFVYRWGIYSEGSRTRTRFIDSAGAEYTYAIRINFARTNNEAEFEALLASLRIVEKMKVRALKVP</sequence>